<evidence type="ECO:0000313" key="2">
    <source>
        <dbReference type="EMBL" id="EFK56242.1"/>
    </source>
</evidence>
<dbReference type="eggNOG" id="ENOG50348B9">
    <property type="taxonomic scope" value="Bacteria"/>
</dbReference>
<dbReference type="EMBL" id="ACHA02000012">
    <property type="protein sequence ID" value="EFK56242.1"/>
    <property type="molecule type" value="Genomic_DNA"/>
</dbReference>
<dbReference type="InterPro" id="IPR000421">
    <property type="entry name" value="FA58C"/>
</dbReference>
<dbReference type="InterPro" id="IPR008979">
    <property type="entry name" value="Galactose-bd-like_sf"/>
</dbReference>
<reference evidence="2" key="1">
    <citation type="submission" date="2010-07" db="EMBL/GenBank/DDBJ databases">
        <authorList>
            <person name="Muzny D."/>
            <person name="Qin X."/>
            <person name="Buhay C."/>
            <person name="Dugan-Rocha S."/>
            <person name="Ding Y."/>
            <person name="Chen G."/>
            <person name="Hawes A."/>
            <person name="Holder M."/>
            <person name="Jhangiani S."/>
            <person name="Johnson A."/>
            <person name="Khan Z."/>
            <person name="Li Z."/>
            <person name="Liu W."/>
            <person name="Liu X."/>
            <person name="Perez L."/>
            <person name="Shen H."/>
            <person name="Wang Q."/>
            <person name="Watt J."/>
            <person name="Xi L."/>
            <person name="Xin Y."/>
            <person name="Zhou J."/>
            <person name="Deng J."/>
            <person name="Jiang H."/>
            <person name="Liu Y."/>
            <person name="Qu J."/>
            <person name="Song X.-Z."/>
            <person name="Zhang L."/>
            <person name="Villasana D."/>
            <person name="Johnson A."/>
            <person name="Liu J."/>
            <person name="Liyanage D."/>
            <person name="Lorensuhewa L."/>
            <person name="Robinson T."/>
            <person name="Song A."/>
            <person name="Song B.-B."/>
            <person name="Dinh H."/>
            <person name="Thornton R."/>
            <person name="Coyle M."/>
            <person name="Francisco L."/>
            <person name="Jackson L."/>
            <person name="Javaid M."/>
            <person name="Korchina V."/>
            <person name="Kovar C."/>
            <person name="Mata R."/>
            <person name="Mathew T."/>
            <person name="Ngo R."/>
            <person name="Nguyen L."/>
            <person name="Nguyen N."/>
            <person name="Okwuonu G."/>
            <person name="Ongeri F."/>
            <person name="Pham C."/>
            <person name="Simmons D."/>
            <person name="Wilczek-Boney K."/>
            <person name="Hale W."/>
            <person name="Jakkamsetti A."/>
            <person name="Pham P."/>
            <person name="Ruth R."/>
            <person name="San Lucas F."/>
            <person name="Warren J."/>
            <person name="Zhang J."/>
            <person name="Zhao Z."/>
            <person name="Zhou C."/>
            <person name="Zhu D."/>
            <person name="Lee S."/>
            <person name="Bess C."/>
            <person name="Blankenburg K."/>
            <person name="Forbes L."/>
            <person name="Fu Q."/>
            <person name="Gubbala S."/>
            <person name="Hirani K."/>
            <person name="Jayaseelan J.C."/>
            <person name="Lara F."/>
            <person name="Munidasa M."/>
            <person name="Palculict T."/>
            <person name="Patil S."/>
            <person name="Pu L.-L."/>
            <person name="Saada N."/>
            <person name="Tang L."/>
            <person name="Weissenberger G."/>
            <person name="Zhu Y."/>
            <person name="Hemphill L."/>
            <person name="Shang Y."/>
            <person name="Youmans B."/>
            <person name="Ayvaz T."/>
            <person name="Ross M."/>
            <person name="Santibanez J."/>
            <person name="Aqrawi P."/>
            <person name="Gross S."/>
            <person name="Joshi V."/>
            <person name="Fowler G."/>
            <person name="Nazareth L."/>
            <person name="Reid J."/>
            <person name="Worley K."/>
            <person name="Petrosino J."/>
            <person name="Highlander S."/>
            <person name="Gibbs R."/>
        </authorList>
    </citation>
    <scope>NUCLEOTIDE SEQUENCE [LARGE SCALE GENOMIC DNA]</scope>
    <source>
        <strain evidence="2">ATCC 33861</strain>
    </source>
</reference>
<organism evidence="2 3">
    <name type="scientific">Sphingobacterium spiritivorum ATCC 33861</name>
    <dbReference type="NCBI Taxonomy" id="525373"/>
    <lineage>
        <taxon>Bacteria</taxon>
        <taxon>Pseudomonadati</taxon>
        <taxon>Bacteroidota</taxon>
        <taxon>Sphingobacteriia</taxon>
        <taxon>Sphingobacteriales</taxon>
        <taxon>Sphingobacteriaceae</taxon>
        <taxon>Sphingobacterium</taxon>
    </lineage>
</organism>
<dbReference type="Pfam" id="PF00754">
    <property type="entry name" value="F5_F8_type_C"/>
    <property type="match status" value="1"/>
</dbReference>
<accession>D7VR41</accession>
<dbReference type="Proteomes" id="UP000006258">
    <property type="component" value="Unassembled WGS sequence"/>
</dbReference>
<dbReference type="STRING" id="525373.HMPREF0766_13445"/>
<dbReference type="Gene3D" id="2.60.120.260">
    <property type="entry name" value="Galactose-binding domain-like"/>
    <property type="match status" value="1"/>
</dbReference>
<evidence type="ECO:0000313" key="3">
    <source>
        <dbReference type="Proteomes" id="UP000006258"/>
    </source>
</evidence>
<proteinExistence type="predicted"/>
<dbReference type="Pfam" id="PF08522">
    <property type="entry name" value="BT_3987-like_N"/>
    <property type="match status" value="2"/>
</dbReference>
<protein>
    <submittedName>
        <fullName evidence="2">F5/8 type C domain protein</fullName>
    </submittedName>
</protein>
<dbReference type="InterPro" id="IPR013728">
    <property type="entry name" value="BT_3987-like_N"/>
</dbReference>
<name>D7VR41_SPHSI</name>
<sequence>MTACKKELDNPSELFLYVPSGSLSYNSSTVSYAIARGKIFEGTGIAFPVLLTRAFGQDVQVTATIDTSLLAEYDRVNKTKSPVIPAGAFLLKNNGQIRIPAGQERSADSVQLSFGEGAANLDFTKQYVVPVRLISTNANVPLSTNRQVMYMRITFSRIMTQLNDLPANRLIPITIIRTPNGDIINGNLNISAGVNTAFSQDLSVALQARPDLLTGYNQTNQTQYLAFPANSFTFKPASVSINSASLKATTPISLVLNNTTAFEPGKSYLLPAGIVDEGPVPPHDTQGLAYFKVDVQIQNINPDNPTPSGTRGDRSVWTAIASSTDATFTTGNPGMVFDNDAATGWHSELTFGTQPAVLFTIDMHNQKSIRGFTFTPRYWNYFGSDFISAVTEMQLASSNDGINWTSQGSYAGSMPKGTATNPELRNVSFYTPVQARYFRFTITGYGDYAAGFGELNAFE</sequence>
<evidence type="ECO:0000259" key="1">
    <source>
        <dbReference type="PROSITE" id="PS50022"/>
    </source>
</evidence>
<dbReference type="PROSITE" id="PS50022">
    <property type="entry name" value="FA58C_3"/>
    <property type="match status" value="1"/>
</dbReference>
<dbReference type="SUPFAM" id="SSF49785">
    <property type="entry name" value="Galactose-binding domain-like"/>
    <property type="match status" value="1"/>
</dbReference>
<keyword evidence="3" id="KW-1185">Reference proteome</keyword>
<gene>
    <name evidence="2" type="ORF">HMPREF0766_13445</name>
</gene>
<dbReference type="AlphaFoldDB" id="D7VR41"/>
<feature type="domain" description="F5/8 type C" evidence="1">
    <location>
        <begin position="303"/>
        <end position="459"/>
    </location>
</feature>
<comment type="caution">
    <text evidence="2">The sequence shown here is derived from an EMBL/GenBank/DDBJ whole genome shotgun (WGS) entry which is preliminary data.</text>
</comment>
<dbReference type="Gene3D" id="2.60.40.1740">
    <property type="entry name" value="hypothetical protein (bacova_03559)"/>
    <property type="match status" value="2"/>
</dbReference>
<dbReference type="HOGENOM" id="CLU_578398_0_0_10"/>